<feature type="non-terminal residue" evidence="1">
    <location>
        <position position="60"/>
    </location>
</feature>
<dbReference type="Proteomes" id="UP000535403">
    <property type="component" value="Unassembled WGS sequence"/>
</dbReference>
<proteinExistence type="predicted"/>
<comment type="caution">
    <text evidence="1">The sequence shown here is derived from an EMBL/GenBank/DDBJ whole genome shotgun (WGS) entry which is preliminary data.</text>
</comment>
<accession>A0A7L3XXY3</accession>
<name>A0A7L3XXY3_9AVES</name>
<reference evidence="1 2" key="1">
    <citation type="submission" date="2019-09" db="EMBL/GenBank/DDBJ databases">
        <title>Bird 10,000 Genomes (B10K) Project - Family phase.</title>
        <authorList>
            <person name="Zhang G."/>
        </authorList>
    </citation>
    <scope>NUCLEOTIDE SEQUENCE [LARGE SCALE GENOMIC DNA]</scope>
    <source>
        <strain evidence="1">OUT-0025</strain>
        <tissue evidence="1">Blood</tissue>
    </source>
</reference>
<evidence type="ECO:0000313" key="1">
    <source>
        <dbReference type="EMBL" id="NXV93584.1"/>
    </source>
</evidence>
<gene>
    <name evidence="1" type="primary">Ercc1_0</name>
    <name evidence="1" type="ORF">CALBOR_R15613</name>
</gene>
<dbReference type="EMBL" id="VZUG01026917">
    <property type="protein sequence ID" value="NXV93584.1"/>
    <property type="molecule type" value="Genomic_DNA"/>
</dbReference>
<protein>
    <submittedName>
        <fullName evidence="1">ERCC1 protein</fullName>
    </submittedName>
</protein>
<dbReference type="Gene3D" id="1.10.150.20">
    <property type="entry name" value="5' to 3' exonuclease, C-terminal subdomain"/>
    <property type="match status" value="1"/>
</dbReference>
<organism evidence="1 2">
    <name type="scientific">Calonectris borealis</name>
    <name type="common">Cory's shearwater</name>
    <dbReference type="NCBI Taxonomy" id="1323832"/>
    <lineage>
        <taxon>Eukaryota</taxon>
        <taxon>Metazoa</taxon>
        <taxon>Chordata</taxon>
        <taxon>Craniata</taxon>
        <taxon>Vertebrata</taxon>
        <taxon>Euteleostomi</taxon>
        <taxon>Archelosauria</taxon>
        <taxon>Archosauria</taxon>
        <taxon>Dinosauria</taxon>
        <taxon>Saurischia</taxon>
        <taxon>Theropoda</taxon>
        <taxon>Coelurosauria</taxon>
        <taxon>Aves</taxon>
        <taxon>Neognathae</taxon>
        <taxon>Neoaves</taxon>
        <taxon>Aequornithes</taxon>
        <taxon>Procellariiformes</taxon>
        <taxon>Procellariidae</taxon>
        <taxon>Calonectris</taxon>
    </lineage>
</organism>
<keyword evidence="2" id="KW-1185">Reference proteome</keyword>
<evidence type="ECO:0000313" key="2">
    <source>
        <dbReference type="Proteomes" id="UP000535403"/>
    </source>
</evidence>
<sequence length="60" mass="6612">SPDPPRHPQMTDCLTSIKSVNKTDALSLLTTFGRLFDVLHEPFLKVPKGAAAPKISVFYN</sequence>
<dbReference type="AlphaFoldDB" id="A0A7L3XXY3"/>
<feature type="non-terminal residue" evidence="1">
    <location>
        <position position="1"/>
    </location>
</feature>